<feature type="signal peptide" evidence="1">
    <location>
        <begin position="1"/>
        <end position="20"/>
    </location>
</feature>
<proteinExistence type="predicted"/>
<protein>
    <recommendedName>
        <fullName evidence="4">Glycoside hydrolase family 39 protein</fullName>
    </recommendedName>
</protein>
<dbReference type="STRING" id="1073090.A0A1L9S6B0"/>
<dbReference type="InterPro" id="IPR017853">
    <property type="entry name" value="GH"/>
</dbReference>
<evidence type="ECO:0008006" key="4">
    <source>
        <dbReference type="Google" id="ProtNLM"/>
    </source>
</evidence>
<dbReference type="VEuPathDB" id="FungiDB:ASPZODRAFT_147101"/>
<dbReference type="OrthoDB" id="3445803at2759"/>
<dbReference type="GeneID" id="34611694"/>
<sequence>MMNTVPLLLASTLYAATVTAQGDILGTATVNAAIARGTPSHLASGILYGIPDAQGQIPSEFYTDMGFNYGRGGGSRLPSPALGWVYGETQFENRFASALSNYQTARSYGAPFQLLVADLWGADQTSVVPLPGDDGNWTSYDLFLDALFEALTDNEMTEALDFEIWNEPDTAFEANLTQFYDMWARGYRRVKEAFPDMPIIGPCSASRPYVGESFWAEFLAFVAADGTEPQLYCWHEESSSYDIATDLEDFNATLAYYGASYSPVNINEYATEDEQVPGAIVWYVSRLERYDTQGLRGNWAIGYSLHDYLANLLGKPGATEDCTDADTCAVSTGYWGNGEFDVYRYYNLNMTGERLATTGSPDALFDIYATSDGTTVRMLCGSRLTAGTWDIAVTNLAALGLPDSGTIVIQSYQFNWPNGVFGDVPSPVNQGTYPHDYSDGTLVFYVSPNETTAYAFEFTI</sequence>
<evidence type="ECO:0000256" key="1">
    <source>
        <dbReference type="SAM" id="SignalP"/>
    </source>
</evidence>
<keyword evidence="3" id="KW-1185">Reference proteome</keyword>
<dbReference type="SUPFAM" id="SSF51445">
    <property type="entry name" value="(Trans)glycosidases"/>
    <property type="match status" value="1"/>
</dbReference>
<keyword evidence="1" id="KW-0732">Signal</keyword>
<reference evidence="3" key="1">
    <citation type="journal article" date="2017" name="Genome Biol.">
        <title>Comparative genomics reveals high biological diversity and specific adaptations in the industrially and medically important fungal genus Aspergillus.</title>
        <authorList>
            <person name="de Vries R.P."/>
            <person name="Riley R."/>
            <person name="Wiebenga A."/>
            <person name="Aguilar-Osorio G."/>
            <person name="Amillis S."/>
            <person name="Uchima C.A."/>
            <person name="Anderluh G."/>
            <person name="Asadollahi M."/>
            <person name="Askin M."/>
            <person name="Barry K."/>
            <person name="Battaglia E."/>
            <person name="Bayram O."/>
            <person name="Benocci T."/>
            <person name="Braus-Stromeyer S.A."/>
            <person name="Caldana C."/>
            <person name="Canovas D."/>
            <person name="Cerqueira G.C."/>
            <person name="Chen F."/>
            <person name="Chen W."/>
            <person name="Choi C."/>
            <person name="Clum A."/>
            <person name="Dos Santos R.A."/>
            <person name="Damasio A.R."/>
            <person name="Diallinas G."/>
            <person name="Emri T."/>
            <person name="Fekete E."/>
            <person name="Flipphi M."/>
            <person name="Freyberg S."/>
            <person name="Gallo A."/>
            <person name="Gournas C."/>
            <person name="Habgood R."/>
            <person name="Hainaut M."/>
            <person name="Harispe M.L."/>
            <person name="Henrissat B."/>
            <person name="Hilden K.S."/>
            <person name="Hope R."/>
            <person name="Hossain A."/>
            <person name="Karabika E."/>
            <person name="Karaffa L."/>
            <person name="Karanyi Z."/>
            <person name="Krasevec N."/>
            <person name="Kuo A."/>
            <person name="Kusch H."/>
            <person name="LaButti K."/>
            <person name="Lagendijk E.L."/>
            <person name="Lapidus A."/>
            <person name="Levasseur A."/>
            <person name="Lindquist E."/>
            <person name="Lipzen A."/>
            <person name="Logrieco A.F."/>
            <person name="MacCabe A."/>
            <person name="Maekelae M.R."/>
            <person name="Malavazi I."/>
            <person name="Melin P."/>
            <person name="Meyer V."/>
            <person name="Mielnichuk N."/>
            <person name="Miskei M."/>
            <person name="Molnar A.P."/>
            <person name="Mule G."/>
            <person name="Ngan C.Y."/>
            <person name="Orejas M."/>
            <person name="Orosz E."/>
            <person name="Ouedraogo J.P."/>
            <person name="Overkamp K.M."/>
            <person name="Park H.-S."/>
            <person name="Perrone G."/>
            <person name="Piumi F."/>
            <person name="Punt P.J."/>
            <person name="Ram A.F."/>
            <person name="Ramon A."/>
            <person name="Rauscher S."/>
            <person name="Record E."/>
            <person name="Riano-Pachon D.M."/>
            <person name="Robert V."/>
            <person name="Roehrig J."/>
            <person name="Ruller R."/>
            <person name="Salamov A."/>
            <person name="Salih N.S."/>
            <person name="Samson R.A."/>
            <person name="Sandor E."/>
            <person name="Sanguinetti M."/>
            <person name="Schuetze T."/>
            <person name="Sepcic K."/>
            <person name="Shelest E."/>
            <person name="Sherlock G."/>
            <person name="Sophianopoulou V."/>
            <person name="Squina F.M."/>
            <person name="Sun H."/>
            <person name="Susca A."/>
            <person name="Todd R.B."/>
            <person name="Tsang A."/>
            <person name="Unkles S.E."/>
            <person name="van de Wiele N."/>
            <person name="van Rossen-Uffink D."/>
            <person name="Oliveira J.V."/>
            <person name="Vesth T.C."/>
            <person name="Visser J."/>
            <person name="Yu J.-H."/>
            <person name="Zhou M."/>
            <person name="Andersen M.R."/>
            <person name="Archer D.B."/>
            <person name="Baker S.E."/>
            <person name="Benoit I."/>
            <person name="Brakhage A.A."/>
            <person name="Braus G.H."/>
            <person name="Fischer R."/>
            <person name="Frisvad J.C."/>
            <person name="Goldman G.H."/>
            <person name="Houbraken J."/>
            <person name="Oakley B."/>
            <person name="Pocsi I."/>
            <person name="Scazzocchio C."/>
            <person name="Seiboth B."/>
            <person name="vanKuyk P.A."/>
            <person name="Wortman J."/>
            <person name="Dyer P.S."/>
            <person name="Grigoriev I.V."/>
        </authorList>
    </citation>
    <scope>NUCLEOTIDE SEQUENCE [LARGE SCALE GENOMIC DNA]</scope>
    <source>
        <strain evidence="3">CBS 506.65</strain>
    </source>
</reference>
<dbReference type="RefSeq" id="XP_022577200.1">
    <property type="nucleotide sequence ID" value="XM_022725229.1"/>
</dbReference>
<dbReference type="Gene3D" id="3.20.20.80">
    <property type="entry name" value="Glycosidases"/>
    <property type="match status" value="1"/>
</dbReference>
<gene>
    <name evidence="2" type="ORF">ASPZODRAFT_147101</name>
</gene>
<evidence type="ECO:0000313" key="3">
    <source>
        <dbReference type="Proteomes" id="UP000184188"/>
    </source>
</evidence>
<dbReference type="Proteomes" id="UP000184188">
    <property type="component" value="Unassembled WGS sequence"/>
</dbReference>
<accession>A0A1L9S6B0</accession>
<organism evidence="2 3">
    <name type="scientific">Penicilliopsis zonata CBS 506.65</name>
    <dbReference type="NCBI Taxonomy" id="1073090"/>
    <lineage>
        <taxon>Eukaryota</taxon>
        <taxon>Fungi</taxon>
        <taxon>Dikarya</taxon>
        <taxon>Ascomycota</taxon>
        <taxon>Pezizomycotina</taxon>
        <taxon>Eurotiomycetes</taxon>
        <taxon>Eurotiomycetidae</taxon>
        <taxon>Eurotiales</taxon>
        <taxon>Aspergillaceae</taxon>
        <taxon>Penicilliopsis</taxon>
    </lineage>
</organism>
<feature type="chain" id="PRO_5012838070" description="Glycoside hydrolase family 39 protein" evidence="1">
    <location>
        <begin position="21"/>
        <end position="460"/>
    </location>
</feature>
<evidence type="ECO:0000313" key="2">
    <source>
        <dbReference type="EMBL" id="OJJ42690.1"/>
    </source>
</evidence>
<name>A0A1L9S6B0_9EURO</name>
<dbReference type="EMBL" id="KV878357">
    <property type="protein sequence ID" value="OJJ42690.1"/>
    <property type="molecule type" value="Genomic_DNA"/>
</dbReference>
<dbReference type="AlphaFoldDB" id="A0A1L9S6B0"/>